<dbReference type="EMBL" id="JARYMX010000008">
    <property type="protein sequence ID" value="KAJ9538888.1"/>
    <property type="molecule type" value="Genomic_DNA"/>
</dbReference>
<feature type="domain" description="Integrase catalytic" evidence="5">
    <location>
        <begin position="312"/>
        <end position="380"/>
    </location>
</feature>
<dbReference type="InterPro" id="IPR054722">
    <property type="entry name" value="PolX-like_BBD"/>
</dbReference>
<dbReference type="InterPro" id="IPR001878">
    <property type="entry name" value="Znf_CCHC"/>
</dbReference>
<dbReference type="SUPFAM" id="SSF53098">
    <property type="entry name" value="Ribonuclease H-like"/>
    <property type="match status" value="1"/>
</dbReference>
<dbReference type="PANTHER" id="PTHR42648">
    <property type="entry name" value="TRANSPOSASE, PUTATIVE-RELATED"/>
    <property type="match status" value="1"/>
</dbReference>
<evidence type="ECO:0000313" key="7">
    <source>
        <dbReference type="Proteomes" id="UP001172457"/>
    </source>
</evidence>
<dbReference type="Gene3D" id="4.10.60.10">
    <property type="entry name" value="Zinc finger, CCHC-type"/>
    <property type="match status" value="1"/>
</dbReference>
<dbReference type="PANTHER" id="PTHR42648:SF20">
    <property type="entry name" value="RNA-DIRECTED DNA POLYMERASE"/>
    <property type="match status" value="1"/>
</dbReference>
<dbReference type="PROSITE" id="PS50158">
    <property type="entry name" value="ZF_CCHC"/>
    <property type="match status" value="1"/>
</dbReference>
<keyword evidence="1" id="KW-0645">Protease</keyword>
<evidence type="ECO:0000256" key="2">
    <source>
        <dbReference type="PROSITE-ProRule" id="PRU00047"/>
    </source>
</evidence>
<dbReference type="GO" id="GO:0003676">
    <property type="term" value="F:nucleic acid binding"/>
    <property type="evidence" value="ECO:0007669"/>
    <property type="project" value="InterPro"/>
</dbReference>
<proteinExistence type="predicted"/>
<name>A0AA38SAR1_9ASTR</name>
<feature type="region of interest" description="Disordered" evidence="3">
    <location>
        <begin position="227"/>
        <end position="246"/>
    </location>
</feature>
<dbReference type="GO" id="GO:0008233">
    <property type="term" value="F:peptidase activity"/>
    <property type="evidence" value="ECO:0007669"/>
    <property type="project" value="UniProtKB-KW"/>
</dbReference>
<accession>A0AA38SAR1</accession>
<keyword evidence="2" id="KW-0862">Zinc</keyword>
<comment type="caution">
    <text evidence="6">The sequence shown here is derived from an EMBL/GenBank/DDBJ whole genome shotgun (WGS) entry which is preliminary data.</text>
</comment>
<keyword evidence="2" id="KW-0863">Zinc-finger</keyword>
<dbReference type="InterPro" id="IPR012337">
    <property type="entry name" value="RNaseH-like_sf"/>
</dbReference>
<evidence type="ECO:0000256" key="1">
    <source>
        <dbReference type="ARBA" id="ARBA00022670"/>
    </source>
</evidence>
<dbReference type="AlphaFoldDB" id="A0AA38SAR1"/>
<dbReference type="GO" id="GO:0008270">
    <property type="term" value="F:zinc ion binding"/>
    <property type="evidence" value="ECO:0007669"/>
    <property type="project" value="UniProtKB-KW"/>
</dbReference>
<dbReference type="InterPro" id="IPR036875">
    <property type="entry name" value="Znf_CCHC_sf"/>
</dbReference>
<dbReference type="GO" id="GO:0006508">
    <property type="term" value="P:proteolysis"/>
    <property type="evidence" value="ECO:0007669"/>
    <property type="project" value="UniProtKB-KW"/>
</dbReference>
<dbReference type="InterPro" id="IPR039537">
    <property type="entry name" value="Retrotran_Ty1/copia-like"/>
</dbReference>
<organism evidence="6 7">
    <name type="scientific">Centaurea solstitialis</name>
    <name type="common">yellow star-thistle</name>
    <dbReference type="NCBI Taxonomy" id="347529"/>
    <lineage>
        <taxon>Eukaryota</taxon>
        <taxon>Viridiplantae</taxon>
        <taxon>Streptophyta</taxon>
        <taxon>Embryophyta</taxon>
        <taxon>Tracheophyta</taxon>
        <taxon>Spermatophyta</taxon>
        <taxon>Magnoliopsida</taxon>
        <taxon>eudicotyledons</taxon>
        <taxon>Gunneridae</taxon>
        <taxon>Pentapetalae</taxon>
        <taxon>asterids</taxon>
        <taxon>campanulids</taxon>
        <taxon>Asterales</taxon>
        <taxon>Asteraceae</taxon>
        <taxon>Carduoideae</taxon>
        <taxon>Cardueae</taxon>
        <taxon>Centaureinae</taxon>
        <taxon>Centaurea</taxon>
    </lineage>
</organism>
<evidence type="ECO:0000313" key="6">
    <source>
        <dbReference type="EMBL" id="KAJ9538888.1"/>
    </source>
</evidence>
<evidence type="ECO:0000259" key="5">
    <source>
        <dbReference type="PROSITE" id="PS50994"/>
    </source>
</evidence>
<dbReference type="GO" id="GO:0015074">
    <property type="term" value="P:DNA integration"/>
    <property type="evidence" value="ECO:0007669"/>
    <property type="project" value="InterPro"/>
</dbReference>
<dbReference type="Gene3D" id="3.30.420.10">
    <property type="entry name" value="Ribonuclease H-like superfamily/Ribonuclease H"/>
    <property type="match status" value="1"/>
</dbReference>
<dbReference type="Proteomes" id="UP001172457">
    <property type="component" value="Chromosome 8"/>
</dbReference>
<dbReference type="PROSITE" id="PS50994">
    <property type="entry name" value="INTEGRASE"/>
    <property type="match status" value="1"/>
</dbReference>
<feature type="compositionally biased region" description="Basic and acidic residues" evidence="3">
    <location>
        <begin position="21"/>
        <end position="30"/>
    </location>
</feature>
<reference evidence="6" key="1">
    <citation type="submission" date="2023-03" db="EMBL/GenBank/DDBJ databases">
        <title>Chromosome-scale reference genome and RAD-based genetic map of yellow starthistle (Centaurea solstitialis) reveal putative structural variation and QTLs associated with invader traits.</title>
        <authorList>
            <person name="Reatini B."/>
            <person name="Cang F.A."/>
            <person name="Jiang Q."/>
            <person name="Mckibben M.T.W."/>
            <person name="Barker M.S."/>
            <person name="Rieseberg L.H."/>
            <person name="Dlugosch K.M."/>
        </authorList>
    </citation>
    <scope>NUCLEOTIDE SEQUENCE</scope>
    <source>
        <strain evidence="6">CAN-66</strain>
        <tissue evidence="6">Leaf</tissue>
    </source>
</reference>
<dbReference type="InterPro" id="IPR036397">
    <property type="entry name" value="RNaseH_sf"/>
</dbReference>
<keyword evidence="7" id="KW-1185">Reference proteome</keyword>
<protein>
    <submittedName>
        <fullName evidence="6">Uncharacterized protein</fullName>
    </submittedName>
</protein>
<evidence type="ECO:0000256" key="3">
    <source>
        <dbReference type="SAM" id="MobiDB-lite"/>
    </source>
</evidence>
<dbReference type="SUPFAM" id="SSF57756">
    <property type="entry name" value="Retrovirus zinc finger-like domains"/>
    <property type="match status" value="1"/>
</dbReference>
<dbReference type="Pfam" id="PF22936">
    <property type="entry name" value="Pol_BBD"/>
    <property type="match status" value="1"/>
</dbReference>
<feature type="compositionally biased region" description="Acidic residues" evidence="3">
    <location>
        <begin position="228"/>
        <end position="246"/>
    </location>
</feature>
<keyword evidence="1" id="KW-0378">Hydrolase</keyword>
<feature type="compositionally biased region" description="Low complexity" evidence="3">
    <location>
        <begin position="60"/>
        <end position="77"/>
    </location>
</feature>
<feature type="domain" description="CCHC-type" evidence="4">
    <location>
        <begin position="84"/>
        <end position="99"/>
    </location>
</feature>
<dbReference type="InterPro" id="IPR001584">
    <property type="entry name" value="Integrase_cat-core"/>
</dbReference>
<keyword evidence="2" id="KW-0479">Metal-binding</keyword>
<evidence type="ECO:0000259" key="4">
    <source>
        <dbReference type="PROSITE" id="PS50158"/>
    </source>
</evidence>
<feature type="region of interest" description="Disordered" evidence="3">
    <location>
        <begin position="21"/>
        <end position="83"/>
    </location>
</feature>
<sequence>MMHKSEDYSLDDLLKHLSIEEETRNRDNRGKAPANIHSVQVGGKGKGRFKSAGPTKKWNPGPQKKPFKKQGQSSSQGNMKRNGKCHVCRETGHYARECKMRKFGTSETISTVDEIENLVANLSPEEIDMLTVNGSVVLAARGGWYFDIRATVHVCDYKDKFFEYHEVHDGKQVTVANRNRADIAGIGTVRLHFTSRNILTLLNVLHVPTIAKCLVSYNNLERSYDTDSYSDDNMNEVSNDESDDESIGSNAMVVDEVASGSDSRFDKCETCVKSKFIKKPFPSVKRNTSILELIPSDICELNGVYLLHSKDEAFEAFKIYKAEVENQKEKRIKILRSNRGGEYFSREFDTFCEDNGIKHECPSPFTPQQNGLAERKNRTLVDNSKIIHVLVVSVLEATERKSTKSCEKVGKKCKLDPERFRVREVYSSAPRSCADSRRFLLLADFTLEFRSLAPQSK</sequence>
<gene>
    <name evidence="6" type="ORF">OSB04_031621</name>
</gene>